<evidence type="ECO:0000313" key="11">
    <source>
        <dbReference type="Proteomes" id="UP000230750"/>
    </source>
</evidence>
<dbReference type="GO" id="GO:0006886">
    <property type="term" value="P:intracellular protein transport"/>
    <property type="evidence" value="ECO:0007669"/>
    <property type="project" value="TreeGrafter"/>
</dbReference>
<evidence type="ECO:0000256" key="1">
    <source>
        <dbReference type="ARBA" id="ARBA00004370"/>
    </source>
</evidence>
<dbReference type="GO" id="GO:0005096">
    <property type="term" value="F:GTPase activator activity"/>
    <property type="evidence" value="ECO:0007669"/>
    <property type="project" value="UniProtKB-KW"/>
</dbReference>
<dbReference type="GO" id="GO:0016020">
    <property type="term" value="C:membrane"/>
    <property type="evidence" value="ECO:0007669"/>
    <property type="project" value="UniProtKB-SubCell"/>
</dbReference>
<comment type="caution">
    <text evidence="10">The sequence shown here is derived from an EMBL/GenBank/DDBJ whole genome shotgun (WGS) entry which is preliminary data.</text>
</comment>
<keyword evidence="5" id="KW-0472">Membrane</keyword>
<comment type="subcellular location">
    <subcellularLocation>
        <location evidence="2">Cytoplasm</location>
    </subcellularLocation>
    <subcellularLocation>
        <location evidence="1">Membrane</location>
    </subcellularLocation>
</comment>
<sequence>MFVHFFFFHRVQLFKECLNEDNINLKTLKKLCFNGVPDSLNLRPLSWKVLLRYLPLEREQWKSEMAKQRALYRQFLEDVIIKPGKAMHGVTGEEAALTDHPLNPNPTSQWSNFFKDNDVLLQIDKDTRRLQPDWIFQSPTEFPCHDLVLAQEMETLRHRVEHTLLISSNVEKNRTGITNVPTKARTQVTAEFGHNPCGDGQEAHWEVVERILFIYAKLNPGQGYVQGMNEIIGPLYYVFACDPESEWREHAEEDTFFCFTNLMADIRDIFIKTLDHSELGIHAKMRNLMLLLKKCERPVWQSLKEQGLEPEFFSFRWFTLLLTQEFPLPDVIRIWDTLLADDNGTEMLLHICCAMLLLQSKELRKGDFASNMKLLQHYPPVDVHVLVQRAMEVRESVS</sequence>
<dbReference type="InterPro" id="IPR000195">
    <property type="entry name" value="Rab-GAP-TBC_dom"/>
</dbReference>
<dbReference type="FunFam" id="1.10.472.80:FF:000009">
    <property type="entry name" value="TBC1 domain family member 13"/>
    <property type="match status" value="1"/>
</dbReference>
<dbReference type="GO" id="GO:0005737">
    <property type="term" value="C:cytoplasm"/>
    <property type="evidence" value="ECO:0007669"/>
    <property type="project" value="UniProtKB-SubCell"/>
</dbReference>
<name>A0A2G8LG17_STIJA</name>
<feature type="domain" description="Rab-GAP TBC" evidence="9">
    <location>
        <begin position="37"/>
        <end position="342"/>
    </location>
</feature>
<keyword evidence="11" id="KW-1185">Reference proteome</keyword>
<dbReference type="PANTHER" id="PTHR22957">
    <property type="entry name" value="TBC1 DOMAIN FAMILY MEMBER GTPASE-ACTIVATING PROTEIN"/>
    <property type="match status" value="1"/>
</dbReference>
<dbReference type="OrthoDB" id="10263206at2759"/>
<evidence type="ECO:0000256" key="3">
    <source>
        <dbReference type="ARBA" id="ARBA00022468"/>
    </source>
</evidence>
<evidence type="ECO:0000256" key="6">
    <source>
        <dbReference type="ARBA" id="ARBA00059763"/>
    </source>
</evidence>
<dbReference type="AlphaFoldDB" id="A0A2G8LG17"/>
<keyword evidence="3" id="KW-0343">GTPase activation</keyword>
<dbReference type="Gene3D" id="1.10.8.270">
    <property type="entry name" value="putative rabgap domain of human tbc1 domain family member 14 like domains"/>
    <property type="match status" value="1"/>
</dbReference>
<evidence type="ECO:0000256" key="8">
    <source>
        <dbReference type="ARBA" id="ARBA00067477"/>
    </source>
</evidence>
<reference evidence="10 11" key="1">
    <citation type="journal article" date="2017" name="PLoS Biol.">
        <title>The sea cucumber genome provides insights into morphological evolution and visceral regeneration.</title>
        <authorList>
            <person name="Zhang X."/>
            <person name="Sun L."/>
            <person name="Yuan J."/>
            <person name="Sun Y."/>
            <person name="Gao Y."/>
            <person name="Zhang L."/>
            <person name="Li S."/>
            <person name="Dai H."/>
            <person name="Hamel J.F."/>
            <person name="Liu C."/>
            <person name="Yu Y."/>
            <person name="Liu S."/>
            <person name="Lin W."/>
            <person name="Guo K."/>
            <person name="Jin S."/>
            <person name="Xu P."/>
            <person name="Storey K.B."/>
            <person name="Huan P."/>
            <person name="Zhang T."/>
            <person name="Zhou Y."/>
            <person name="Zhang J."/>
            <person name="Lin C."/>
            <person name="Li X."/>
            <person name="Xing L."/>
            <person name="Huo D."/>
            <person name="Sun M."/>
            <person name="Wang L."/>
            <person name="Mercier A."/>
            <person name="Li F."/>
            <person name="Yang H."/>
            <person name="Xiang J."/>
        </authorList>
    </citation>
    <scope>NUCLEOTIDE SEQUENCE [LARGE SCALE GENOMIC DNA]</scope>
    <source>
        <strain evidence="10">Shaxun</strain>
        <tissue evidence="10">Muscle</tissue>
    </source>
</reference>
<accession>A0A2G8LG17</accession>
<comment type="subunit">
    <text evidence="7">Interacts with RAB1A and RAB10; in a GTP-dependent manner.</text>
</comment>
<dbReference type="Pfam" id="PF00566">
    <property type="entry name" value="RabGAP-TBC"/>
    <property type="match status" value="1"/>
</dbReference>
<protein>
    <recommendedName>
        <fullName evidence="8">TBC1 domain family member 13</fullName>
    </recommendedName>
</protein>
<keyword evidence="4" id="KW-0963">Cytoplasm</keyword>
<evidence type="ECO:0000256" key="7">
    <source>
        <dbReference type="ARBA" id="ARBA00064536"/>
    </source>
</evidence>
<dbReference type="FunFam" id="1.10.8.270:FF:000019">
    <property type="entry name" value="TBC1 domain family member 13"/>
    <property type="match status" value="1"/>
</dbReference>
<dbReference type="SMART" id="SM00164">
    <property type="entry name" value="TBC"/>
    <property type="match status" value="1"/>
</dbReference>
<dbReference type="Gene3D" id="1.10.472.80">
    <property type="entry name" value="Ypt/Rab-GAP domain of gyp1p, domain 3"/>
    <property type="match status" value="1"/>
</dbReference>
<evidence type="ECO:0000256" key="4">
    <source>
        <dbReference type="ARBA" id="ARBA00022490"/>
    </source>
</evidence>
<dbReference type="InterPro" id="IPR035969">
    <property type="entry name" value="Rab-GAP_TBC_sf"/>
</dbReference>
<evidence type="ECO:0000259" key="9">
    <source>
        <dbReference type="PROSITE" id="PS50086"/>
    </source>
</evidence>
<dbReference type="PANTHER" id="PTHR22957:SF27">
    <property type="entry name" value="TBC1 DOMAIN FAMILY MEMBER 13"/>
    <property type="match status" value="1"/>
</dbReference>
<organism evidence="10 11">
    <name type="scientific">Stichopus japonicus</name>
    <name type="common">Sea cucumber</name>
    <dbReference type="NCBI Taxonomy" id="307972"/>
    <lineage>
        <taxon>Eukaryota</taxon>
        <taxon>Metazoa</taxon>
        <taxon>Echinodermata</taxon>
        <taxon>Eleutherozoa</taxon>
        <taxon>Echinozoa</taxon>
        <taxon>Holothuroidea</taxon>
        <taxon>Aspidochirotacea</taxon>
        <taxon>Aspidochirotida</taxon>
        <taxon>Stichopodidae</taxon>
        <taxon>Apostichopus</taxon>
    </lineage>
</organism>
<dbReference type="Gene3D" id="1.10.10.750">
    <property type="entry name" value="Ypt/Rab-GAP domain of gyp1p, domain 1"/>
    <property type="match status" value="1"/>
</dbReference>
<gene>
    <name evidence="10" type="ORF">BSL78_03883</name>
</gene>
<proteinExistence type="predicted"/>
<evidence type="ECO:0000313" key="10">
    <source>
        <dbReference type="EMBL" id="PIK59186.1"/>
    </source>
</evidence>
<dbReference type="PROSITE" id="PS50086">
    <property type="entry name" value="TBC_RABGAP"/>
    <property type="match status" value="1"/>
</dbReference>
<dbReference type="EMBL" id="MRZV01000090">
    <property type="protein sequence ID" value="PIK59186.1"/>
    <property type="molecule type" value="Genomic_DNA"/>
</dbReference>
<comment type="function">
    <text evidence="6">Acts as a GTPase-activating protein for RAB35. Together with RAB35 may be involved in regulation of insulin-induced glucose transporter SLC2A4/GLUT4 translocation to the plasma membrane in adipocytes.</text>
</comment>
<dbReference type="Proteomes" id="UP000230750">
    <property type="component" value="Unassembled WGS sequence"/>
</dbReference>
<dbReference type="SUPFAM" id="SSF47923">
    <property type="entry name" value="Ypt/Rab-GAP domain of gyp1p"/>
    <property type="match status" value="2"/>
</dbReference>
<evidence type="ECO:0000256" key="5">
    <source>
        <dbReference type="ARBA" id="ARBA00023136"/>
    </source>
</evidence>
<dbReference type="STRING" id="307972.A0A2G8LG17"/>
<evidence type="ECO:0000256" key="2">
    <source>
        <dbReference type="ARBA" id="ARBA00004496"/>
    </source>
</evidence>